<gene>
    <name evidence="3" type="primary">gcvA_3</name>
    <name evidence="3" type="ORF">LA5096_00929</name>
</gene>
<dbReference type="CDD" id="cd08432">
    <property type="entry name" value="PBP2_GcdR_TrpI_HvrB_AmpR_like"/>
    <property type="match status" value="1"/>
</dbReference>
<dbReference type="InterPro" id="IPR005119">
    <property type="entry name" value="LysR_subst-bd"/>
</dbReference>
<feature type="domain" description="LysR substrate-binding" evidence="2">
    <location>
        <begin position="43"/>
        <end position="245"/>
    </location>
</feature>
<accession>A0A0M7AB28</accession>
<dbReference type="PANTHER" id="PTHR30537">
    <property type="entry name" value="HTH-TYPE TRANSCRIPTIONAL REGULATOR"/>
    <property type="match status" value="1"/>
</dbReference>
<keyword evidence="4" id="KW-1185">Reference proteome</keyword>
<evidence type="ECO:0000259" key="2">
    <source>
        <dbReference type="Pfam" id="PF03466"/>
    </source>
</evidence>
<evidence type="ECO:0000313" key="4">
    <source>
        <dbReference type="Proteomes" id="UP000049983"/>
    </source>
</evidence>
<dbReference type="SUPFAM" id="SSF53850">
    <property type="entry name" value="Periplasmic binding protein-like II"/>
    <property type="match status" value="1"/>
</dbReference>
<dbReference type="InterPro" id="IPR058163">
    <property type="entry name" value="LysR-type_TF_proteobact-type"/>
</dbReference>
<dbReference type="Gene3D" id="3.40.190.10">
    <property type="entry name" value="Periplasmic binding protein-like II"/>
    <property type="match status" value="2"/>
</dbReference>
<dbReference type="GO" id="GO:0006351">
    <property type="term" value="P:DNA-templated transcription"/>
    <property type="evidence" value="ECO:0007669"/>
    <property type="project" value="TreeGrafter"/>
</dbReference>
<reference evidence="4" key="1">
    <citation type="submission" date="2015-07" db="EMBL/GenBank/DDBJ databases">
        <authorList>
            <person name="Rodrigo-Torres Lidia"/>
            <person name="Arahal R.David."/>
        </authorList>
    </citation>
    <scope>NUCLEOTIDE SEQUENCE [LARGE SCALE GENOMIC DNA]</scope>
    <source>
        <strain evidence="4">CECT 5096</strain>
    </source>
</reference>
<organism evidence="3 4">
    <name type="scientific">Roseibium album</name>
    <dbReference type="NCBI Taxonomy" id="311410"/>
    <lineage>
        <taxon>Bacteria</taxon>
        <taxon>Pseudomonadati</taxon>
        <taxon>Pseudomonadota</taxon>
        <taxon>Alphaproteobacteria</taxon>
        <taxon>Hyphomicrobiales</taxon>
        <taxon>Stappiaceae</taxon>
        <taxon>Roseibium</taxon>
    </lineage>
</organism>
<dbReference type="Proteomes" id="UP000049983">
    <property type="component" value="Unassembled WGS sequence"/>
</dbReference>
<dbReference type="AlphaFoldDB" id="A0A0M7AB28"/>
<dbReference type="GO" id="GO:0003700">
    <property type="term" value="F:DNA-binding transcription factor activity"/>
    <property type="evidence" value="ECO:0007669"/>
    <property type="project" value="TreeGrafter"/>
</dbReference>
<sequence>MQVLLFDRKPEGLAPTSQGKVLASHVENGLRSIQTGLEQITGRAEAVRVAILPMFASRWLSPRLGDFWEAHPDVQLSFRNHNNTFAEEERPNEFADLGIIWGLGDWKEFQVFRLWSESMVVVCSPEYWHEHPFTLPAELKNRALLHVDDESRWQEWFNNNQLEFLPSKAQLIPQEPHFQLSSTINGLGVALFPESMIQNELSTGVLMNPFGHTFDTSFAYYLGIPNGVYLSRSAIVFKNWLLSQCQDLNVGGAGF</sequence>
<evidence type="ECO:0000256" key="1">
    <source>
        <dbReference type="ARBA" id="ARBA00009437"/>
    </source>
</evidence>
<dbReference type="GO" id="GO:0043565">
    <property type="term" value="F:sequence-specific DNA binding"/>
    <property type="evidence" value="ECO:0007669"/>
    <property type="project" value="TreeGrafter"/>
</dbReference>
<evidence type="ECO:0000313" key="3">
    <source>
        <dbReference type="EMBL" id="CTQ65998.1"/>
    </source>
</evidence>
<dbReference type="Pfam" id="PF03466">
    <property type="entry name" value="LysR_substrate"/>
    <property type="match status" value="1"/>
</dbReference>
<comment type="similarity">
    <text evidence="1">Belongs to the LysR transcriptional regulatory family.</text>
</comment>
<dbReference type="EMBL" id="CXWC01000002">
    <property type="protein sequence ID" value="CTQ65998.1"/>
    <property type="molecule type" value="Genomic_DNA"/>
</dbReference>
<protein>
    <submittedName>
        <fullName evidence="3">Gcv operon activator</fullName>
    </submittedName>
</protein>
<dbReference type="STRING" id="311410.LA5095_02073"/>
<proteinExistence type="inferred from homology"/>
<name>A0A0M7AB28_9HYPH</name>
<dbReference type="PANTHER" id="PTHR30537:SF74">
    <property type="entry name" value="HTH-TYPE TRANSCRIPTIONAL REGULATOR TRPI"/>
    <property type="match status" value="1"/>
</dbReference>